<dbReference type="EMBL" id="JAAOMA010000038">
    <property type="protein sequence ID" value="NHR07660.1"/>
    <property type="molecule type" value="Genomic_DNA"/>
</dbReference>
<proteinExistence type="predicted"/>
<comment type="caution">
    <text evidence="1">The sequence shown here is derived from an EMBL/GenBank/DDBJ whole genome shotgun (WGS) entry which is preliminary data.</text>
</comment>
<organism evidence="1 2">
    <name type="scientific">Chromobacterium fluminis</name>
    <dbReference type="NCBI Taxonomy" id="3044269"/>
    <lineage>
        <taxon>Bacteria</taxon>
        <taxon>Pseudomonadati</taxon>
        <taxon>Pseudomonadota</taxon>
        <taxon>Betaproteobacteria</taxon>
        <taxon>Neisseriales</taxon>
        <taxon>Chromobacteriaceae</taxon>
        <taxon>Chromobacterium</taxon>
    </lineage>
</organism>
<evidence type="ECO:0000313" key="1">
    <source>
        <dbReference type="EMBL" id="NHR07660.1"/>
    </source>
</evidence>
<gene>
    <name evidence="1" type="ORF">HA052_20950</name>
</gene>
<reference evidence="1 2" key="1">
    <citation type="submission" date="2020-03" db="EMBL/GenBank/DDBJ databases">
        <title>Draft genome sequence of environmentally isolated cultures.</title>
        <authorList>
            <person name="Wilson H.S."/>
            <person name="De Leon M.E."/>
        </authorList>
    </citation>
    <scope>NUCLEOTIDE SEQUENCE [LARGE SCALE GENOMIC DNA]</scope>
    <source>
        <strain evidence="1 2">HSC-31F16</strain>
    </source>
</reference>
<dbReference type="RefSeq" id="WP_166453431.1">
    <property type="nucleotide sequence ID" value="NZ_JAAOMA010000038.1"/>
</dbReference>
<name>A0ABX0L7G8_9NEIS</name>
<dbReference type="Proteomes" id="UP001515641">
    <property type="component" value="Unassembled WGS sequence"/>
</dbReference>
<evidence type="ECO:0000313" key="2">
    <source>
        <dbReference type="Proteomes" id="UP001515641"/>
    </source>
</evidence>
<protein>
    <submittedName>
        <fullName evidence="1">Uncharacterized protein</fullName>
    </submittedName>
</protein>
<accession>A0ABX0L7G8</accession>
<keyword evidence="2" id="KW-1185">Reference proteome</keyword>
<sequence length="174" mass="19420">MNRNQNIDVVSIVRKAIEVLSAAGGAKAIDYGRGPCGREFVGALVMDVEAASAINEAMILLPPEHNLALMWKVLNNDPRDGWAVCQDLACFASHHLGPSGDKFGREGLLYWVRHWARRDGSCREAAWRFGSSYDTHNRYYREVVQPLINGWFVAARGALEPVIENYYLSVRDAA</sequence>